<dbReference type="AlphaFoldDB" id="A0A561CK77"/>
<accession>A0A561CK77</accession>
<dbReference type="EMBL" id="VIVN01000021">
    <property type="protein sequence ID" value="TWD91601.1"/>
    <property type="molecule type" value="Genomic_DNA"/>
</dbReference>
<comment type="caution">
    <text evidence="1">The sequence shown here is derived from an EMBL/GenBank/DDBJ whole genome shotgun (WGS) entry which is preliminary data.</text>
</comment>
<evidence type="ECO:0000313" key="2">
    <source>
        <dbReference type="Proteomes" id="UP000319671"/>
    </source>
</evidence>
<dbReference type="InterPro" id="IPR023181">
    <property type="entry name" value="Homospermid_syn-like_C"/>
</dbReference>
<reference evidence="1 2" key="1">
    <citation type="submission" date="2019-06" db="EMBL/GenBank/DDBJ databases">
        <title>Sorghum-associated microbial communities from plants grown in Nebraska, USA.</title>
        <authorList>
            <person name="Schachtman D."/>
        </authorList>
    </citation>
    <scope>NUCLEOTIDE SEQUENCE [LARGE SCALE GENOMIC DNA]</scope>
    <source>
        <strain evidence="1 2">2482</strain>
    </source>
</reference>
<gene>
    <name evidence="1" type="ORF">FB550_12143</name>
</gene>
<dbReference type="Proteomes" id="UP000319671">
    <property type="component" value="Unassembled WGS sequence"/>
</dbReference>
<sequence>MHESKLVITILGSAGGLARSLLTLLNKASTNHHDPIHQKIYHSTIHLIDNKQRPLDYYKSICPDLIQQLRIHQIDLKDTIILRNFLKRSHTSIVIDVSLADTVEMLDCCNQLGVHYVNSALENIYLDDHPFDNKGFPLIERLRFFEKYKDDYCNLKAIVCSGMNPGVVQWMALELMNKHPNEQPLACFIVENDTSFFKNKTAANTNVIYTTWSPECFLKLATQSYPMYMNHKTPLFLYEHTFDLEFKVTLGDKKFHGCLLPHEDCYTLCRQFDIEGGYFYKVNDHTINLIQNNLDHPDKIWKLDRKVLDPLESPLGGEDLVGVLLVYPDKERYMYNVVANDFAYDQLKTNATYFQAACGLYAAFAVLINDAIENGVYYVDELLVKTDNHYGQYLSYYMTDFVYGENPQTDGLLLDRMKNLRSS</sequence>
<name>A0A561CK77_9BACI</name>
<keyword evidence="2" id="KW-1185">Reference proteome</keyword>
<dbReference type="Gene3D" id="3.30.360.30">
    <property type="entry name" value="homospermidine synthase like"/>
    <property type="match status" value="1"/>
</dbReference>
<proteinExistence type="predicted"/>
<protein>
    <submittedName>
        <fullName evidence="1">Homospermidine synthase</fullName>
    </submittedName>
</protein>
<evidence type="ECO:0000313" key="1">
    <source>
        <dbReference type="EMBL" id="TWD91601.1"/>
    </source>
</evidence>
<dbReference type="RefSeq" id="WP_144568166.1">
    <property type="nucleotide sequence ID" value="NZ_VIVN01000021.1"/>
</dbReference>
<organism evidence="1 2">
    <name type="scientific">Neobacillus bataviensis</name>
    <dbReference type="NCBI Taxonomy" id="220685"/>
    <lineage>
        <taxon>Bacteria</taxon>
        <taxon>Bacillati</taxon>
        <taxon>Bacillota</taxon>
        <taxon>Bacilli</taxon>
        <taxon>Bacillales</taxon>
        <taxon>Bacillaceae</taxon>
        <taxon>Neobacillus</taxon>
    </lineage>
</organism>